<dbReference type="Pfam" id="PF12625">
    <property type="entry name" value="Arabinose_bd"/>
    <property type="match status" value="1"/>
</dbReference>
<dbReference type="STRING" id="1747903.ASR47_1007236"/>
<keyword evidence="2" id="KW-0238">DNA-binding</keyword>
<dbReference type="Pfam" id="PF12833">
    <property type="entry name" value="HTH_18"/>
    <property type="match status" value="1"/>
</dbReference>
<dbReference type="Proteomes" id="UP000092713">
    <property type="component" value="Unassembled WGS sequence"/>
</dbReference>
<dbReference type="InterPro" id="IPR020449">
    <property type="entry name" value="Tscrpt_reg_AraC-type_HTH"/>
</dbReference>
<dbReference type="AlphaFoldDB" id="A0A1A7C2H5"/>
<protein>
    <submittedName>
        <fullName evidence="5">Arabinose-binding domain of AraC transcription regulator, N-term</fullName>
    </submittedName>
</protein>
<evidence type="ECO:0000259" key="4">
    <source>
        <dbReference type="PROSITE" id="PS01124"/>
    </source>
</evidence>
<dbReference type="RefSeq" id="WP_065308624.1">
    <property type="nucleotide sequence ID" value="NZ_LOCQ01000056.1"/>
</dbReference>
<evidence type="ECO:0000313" key="5">
    <source>
        <dbReference type="EMBL" id="OBV38920.1"/>
    </source>
</evidence>
<dbReference type="SUPFAM" id="SSF46689">
    <property type="entry name" value="Homeodomain-like"/>
    <property type="match status" value="1"/>
</dbReference>
<evidence type="ECO:0000313" key="6">
    <source>
        <dbReference type="Proteomes" id="UP000092713"/>
    </source>
</evidence>
<organism evidence="5 6">
    <name type="scientific">Janthinobacterium psychrotolerans</name>
    <dbReference type="NCBI Taxonomy" id="1747903"/>
    <lineage>
        <taxon>Bacteria</taxon>
        <taxon>Pseudomonadati</taxon>
        <taxon>Pseudomonadota</taxon>
        <taxon>Betaproteobacteria</taxon>
        <taxon>Burkholderiales</taxon>
        <taxon>Oxalobacteraceae</taxon>
        <taxon>Janthinobacterium</taxon>
    </lineage>
</organism>
<dbReference type="PATRIC" id="fig|1747903.4.peg.2483"/>
<dbReference type="InterPro" id="IPR009057">
    <property type="entry name" value="Homeodomain-like_sf"/>
</dbReference>
<name>A0A1A7C2H5_9BURK</name>
<dbReference type="PRINTS" id="PR00032">
    <property type="entry name" value="HTHARAC"/>
</dbReference>
<dbReference type="Gene3D" id="1.10.10.60">
    <property type="entry name" value="Homeodomain-like"/>
    <property type="match status" value="1"/>
</dbReference>
<feature type="domain" description="HTH araC/xylS-type" evidence="4">
    <location>
        <begin position="236"/>
        <end position="341"/>
    </location>
</feature>
<reference evidence="5 6" key="1">
    <citation type="submission" date="2016-04" db="EMBL/GenBank/DDBJ databases">
        <title>Draft genome sequence of Janthinobacterium psychrotolerans sp. nov., isolated from freshwater sediments in Denmark.</title>
        <authorList>
            <person name="Gong X."/>
            <person name="Skrivergaard S."/>
            <person name="Korsgaard B.S."/>
            <person name="Schreiber L."/>
            <person name="Marshall I.P."/>
            <person name="Finster K."/>
            <person name="Schramm A."/>
        </authorList>
    </citation>
    <scope>NUCLEOTIDE SEQUENCE [LARGE SCALE GENOMIC DNA]</scope>
    <source>
        <strain evidence="5 6">S3-2</strain>
    </source>
</reference>
<dbReference type="PROSITE" id="PS01124">
    <property type="entry name" value="HTH_ARAC_FAMILY_2"/>
    <property type="match status" value="1"/>
</dbReference>
<keyword evidence="3" id="KW-0804">Transcription</keyword>
<evidence type="ECO:0000256" key="3">
    <source>
        <dbReference type="ARBA" id="ARBA00023163"/>
    </source>
</evidence>
<proteinExistence type="predicted"/>
<dbReference type="GO" id="GO:0000976">
    <property type="term" value="F:transcription cis-regulatory region binding"/>
    <property type="evidence" value="ECO:0007669"/>
    <property type="project" value="TreeGrafter"/>
</dbReference>
<sequence length="345" mass="38327">MNKTDTRTVSNRIAQQCARAMLADGHDPADFFRHTGITQAQLDEPGGRINAERHRRMVSYVHQLPPQRGILDLDVTHWFAHFSGVAHVCFNRPTLRGAINEFLHLRGLIGQFDFMLMNENGCLIEIEYLSEFCPAGGAMQALANFRMLSLVTRAYDQGAPTVFQAGFRGAAPRFAPAISECFGAPATFGQARNTLRFRAPALDIPFGQFNATLAPHALRHAQAQLQSLQGAQLFSARVEQAIIDLLGQQDGAAADGAKLLPALCDGLAMNHWTLRRQLQQEQTSFRALELRAKSRESRRLLRETTLSVAEIGDRLGFSSQSAFTRFFKNQFELPPARYRQDAAGT</sequence>
<comment type="caution">
    <text evidence="5">The sequence shown here is derived from an EMBL/GenBank/DDBJ whole genome shotgun (WGS) entry which is preliminary data.</text>
</comment>
<evidence type="ECO:0000256" key="2">
    <source>
        <dbReference type="ARBA" id="ARBA00023125"/>
    </source>
</evidence>
<gene>
    <name evidence="5" type="ORF">ASR47_1007236</name>
</gene>
<keyword evidence="1" id="KW-0805">Transcription regulation</keyword>
<evidence type="ECO:0000256" key="1">
    <source>
        <dbReference type="ARBA" id="ARBA00023015"/>
    </source>
</evidence>
<dbReference type="InterPro" id="IPR018060">
    <property type="entry name" value="HTH_AraC"/>
</dbReference>
<dbReference type="EMBL" id="LOCQ01000056">
    <property type="protein sequence ID" value="OBV38920.1"/>
    <property type="molecule type" value="Genomic_DNA"/>
</dbReference>
<dbReference type="GO" id="GO:0003700">
    <property type="term" value="F:DNA-binding transcription factor activity"/>
    <property type="evidence" value="ECO:0007669"/>
    <property type="project" value="InterPro"/>
</dbReference>
<dbReference type="InterPro" id="IPR032687">
    <property type="entry name" value="AraC-type_N"/>
</dbReference>
<accession>A0A1A7C2H5</accession>
<keyword evidence="6" id="KW-1185">Reference proteome</keyword>
<dbReference type="PANTHER" id="PTHR47894:SF1">
    <property type="entry name" value="HTH-TYPE TRANSCRIPTIONAL REGULATOR VQSM"/>
    <property type="match status" value="1"/>
</dbReference>
<dbReference type="GO" id="GO:0005829">
    <property type="term" value="C:cytosol"/>
    <property type="evidence" value="ECO:0007669"/>
    <property type="project" value="TreeGrafter"/>
</dbReference>
<dbReference type="SMART" id="SM00342">
    <property type="entry name" value="HTH_ARAC"/>
    <property type="match status" value="1"/>
</dbReference>
<dbReference type="PANTHER" id="PTHR47894">
    <property type="entry name" value="HTH-TYPE TRANSCRIPTIONAL REGULATOR GADX"/>
    <property type="match status" value="1"/>
</dbReference>